<geneLocation type="plasmid" evidence="2">
    <name>pfdu301a</name>
</geneLocation>
<evidence type="ECO:0000313" key="2">
    <source>
        <dbReference type="Proteomes" id="UP000501076"/>
    </source>
</evidence>
<protein>
    <submittedName>
        <fullName evidence="1">Uncharacterized protein</fullName>
    </submittedName>
</protein>
<evidence type="ECO:0000313" key="1">
    <source>
        <dbReference type="EMBL" id="QJX80261.1"/>
    </source>
</evidence>
<accession>A0A6M6DZE6</accession>
<sequence length="115" mass="13714">MNKNKREYKSDCIRLTDIDTVRIADIDIDEEARRMNHRKIPFRNHREFSKPDSTLREAAMAFALSEDFKELTSKSKEIKLTPEQEKAKQYFNDNKMSLRIKELIKEFNASKETEK</sequence>
<proteinExistence type="predicted"/>
<name>A0A6M6DZE6_PRIMG</name>
<reference evidence="1 2" key="1">
    <citation type="submission" date="2019-10" db="EMBL/GenBank/DDBJ databases">
        <title>Complete genome sequences for adaption low water activity.</title>
        <authorList>
            <person name="Zhao L."/>
            <person name="Zhong J."/>
        </authorList>
    </citation>
    <scope>NUCLEOTIDE SEQUENCE [LARGE SCALE GENOMIC DNA]</scope>
    <source>
        <strain evidence="1 2">FDU301</strain>
        <plasmid evidence="2">pfdu301a</plasmid>
    </source>
</reference>
<keyword evidence="1" id="KW-0614">Plasmid</keyword>
<dbReference type="RefSeq" id="WP_171778247.1">
    <property type="nucleotide sequence ID" value="NZ_CP045273.1"/>
</dbReference>
<dbReference type="AlphaFoldDB" id="A0A6M6DZE6"/>
<dbReference type="Proteomes" id="UP000501076">
    <property type="component" value="Plasmid pFDU301A"/>
</dbReference>
<organism evidence="1 2">
    <name type="scientific">Priestia megaterium</name>
    <name type="common">Bacillus megaterium</name>
    <dbReference type="NCBI Taxonomy" id="1404"/>
    <lineage>
        <taxon>Bacteria</taxon>
        <taxon>Bacillati</taxon>
        <taxon>Bacillota</taxon>
        <taxon>Bacilli</taxon>
        <taxon>Bacillales</taxon>
        <taxon>Bacillaceae</taxon>
        <taxon>Priestia</taxon>
    </lineage>
</organism>
<gene>
    <name evidence="1" type="ORF">FDZ14_29635</name>
</gene>
<dbReference type="EMBL" id="CP045273">
    <property type="protein sequence ID" value="QJX80261.1"/>
    <property type="molecule type" value="Genomic_DNA"/>
</dbReference>